<evidence type="ECO:0000256" key="1">
    <source>
        <dbReference type="ARBA" id="ARBA00009427"/>
    </source>
</evidence>
<proteinExistence type="inferred from homology"/>
<dbReference type="InterPro" id="IPR027417">
    <property type="entry name" value="P-loop_NTPase"/>
</dbReference>
<dbReference type="GO" id="GO:0005524">
    <property type="term" value="F:ATP binding"/>
    <property type="evidence" value="ECO:0007669"/>
    <property type="project" value="UniProtKB-UniRule"/>
</dbReference>
<dbReference type="GO" id="GO:0015949">
    <property type="term" value="P:nucleobase-containing small molecule interconversion"/>
    <property type="evidence" value="ECO:0007669"/>
    <property type="project" value="TreeGrafter"/>
</dbReference>
<dbReference type="NCBIfam" id="TIGR00017">
    <property type="entry name" value="cmk"/>
    <property type="match status" value="1"/>
</dbReference>
<dbReference type="EC" id="2.7.4.25" evidence="8"/>
<comment type="catalytic activity">
    <reaction evidence="6 8">
        <text>dCMP + ATP = dCDP + ADP</text>
        <dbReference type="Rhea" id="RHEA:25094"/>
        <dbReference type="ChEBI" id="CHEBI:30616"/>
        <dbReference type="ChEBI" id="CHEBI:57566"/>
        <dbReference type="ChEBI" id="CHEBI:58593"/>
        <dbReference type="ChEBI" id="CHEBI:456216"/>
        <dbReference type="EC" id="2.7.4.25"/>
    </reaction>
</comment>
<dbReference type="AlphaFoldDB" id="A0A532UZD2"/>
<dbReference type="GO" id="GO:0006220">
    <property type="term" value="P:pyrimidine nucleotide metabolic process"/>
    <property type="evidence" value="ECO:0007669"/>
    <property type="project" value="UniProtKB-UniRule"/>
</dbReference>
<comment type="caution">
    <text evidence="11">The sequence shown here is derived from an EMBL/GenBank/DDBJ whole genome shotgun (WGS) entry which is preliminary data.</text>
</comment>
<accession>A0A532UZD2</accession>
<dbReference type="InterPro" id="IPR003136">
    <property type="entry name" value="Cytidylate_kin"/>
</dbReference>
<organism evidence="11 12">
    <name type="scientific">candidate division LCP-89 bacterium B3_LCP</name>
    <dbReference type="NCBI Taxonomy" id="2012998"/>
    <lineage>
        <taxon>Bacteria</taxon>
        <taxon>Pseudomonadati</taxon>
        <taxon>Bacteria division LCP-89</taxon>
    </lineage>
</organism>
<name>A0A532UZD2_UNCL8</name>
<dbReference type="PANTHER" id="PTHR21299:SF2">
    <property type="entry name" value="CYTIDYLATE KINASE"/>
    <property type="match status" value="1"/>
</dbReference>
<dbReference type="HAMAP" id="MF_00238">
    <property type="entry name" value="Cytidyl_kinase_type1"/>
    <property type="match status" value="1"/>
</dbReference>
<feature type="binding site" evidence="8">
    <location>
        <begin position="19"/>
        <end position="27"/>
    </location>
    <ligand>
        <name>ATP</name>
        <dbReference type="ChEBI" id="CHEBI:30616"/>
    </ligand>
</feature>
<dbReference type="Pfam" id="PF02224">
    <property type="entry name" value="Cytidylate_kin"/>
    <property type="match status" value="1"/>
</dbReference>
<reference evidence="11 12" key="1">
    <citation type="submission" date="2017-06" db="EMBL/GenBank/DDBJ databases">
        <title>Novel microbial phyla capable of carbon fixation and sulfur reduction in deep-sea sediments.</title>
        <authorList>
            <person name="Huang J."/>
            <person name="Baker B."/>
            <person name="Wang Y."/>
        </authorList>
    </citation>
    <scope>NUCLEOTIDE SEQUENCE [LARGE SCALE GENOMIC DNA]</scope>
    <source>
        <strain evidence="11">B3_LCP</strain>
    </source>
</reference>
<keyword evidence="2 8" id="KW-0808">Transferase</keyword>
<feature type="region of interest" description="Disordered" evidence="9">
    <location>
        <begin position="163"/>
        <end position="193"/>
    </location>
</feature>
<evidence type="ECO:0000256" key="7">
    <source>
        <dbReference type="ARBA" id="ARBA00048478"/>
    </source>
</evidence>
<protein>
    <recommendedName>
        <fullName evidence="8">Cytidylate kinase</fullName>
        <shortName evidence="8">CK</shortName>
        <ecNumber evidence="8">2.7.4.25</ecNumber>
    </recommendedName>
    <alternativeName>
        <fullName evidence="8">Cytidine monophosphate kinase</fullName>
        <shortName evidence="8">CMP kinase</shortName>
    </alternativeName>
</protein>
<evidence type="ECO:0000256" key="2">
    <source>
        <dbReference type="ARBA" id="ARBA00022679"/>
    </source>
</evidence>
<dbReference type="CDD" id="cd02020">
    <property type="entry name" value="CMPK"/>
    <property type="match status" value="1"/>
</dbReference>
<comment type="subcellular location">
    <subcellularLocation>
        <location evidence="8">Cytoplasm</location>
    </subcellularLocation>
</comment>
<keyword evidence="3 8" id="KW-0547">Nucleotide-binding</keyword>
<evidence type="ECO:0000256" key="4">
    <source>
        <dbReference type="ARBA" id="ARBA00022777"/>
    </source>
</evidence>
<keyword evidence="4 8" id="KW-0418">Kinase</keyword>
<evidence type="ECO:0000313" key="11">
    <source>
        <dbReference type="EMBL" id="TKJ40311.1"/>
    </source>
</evidence>
<keyword evidence="8" id="KW-0963">Cytoplasm</keyword>
<dbReference type="Proteomes" id="UP000319619">
    <property type="component" value="Unassembled WGS sequence"/>
</dbReference>
<gene>
    <name evidence="8" type="primary">cmk</name>
    <name evidence="11" type="ORF">CEE37_08270</name>
</gene>
<sequence length="232" mass="25578">MTSDKGIGDHCAAVIAIDGPAGSGKTTTAREVARRLGFAYFDTGAMYRAIALKAVRSGCDLNDSSEIGEIALSALIDITFKEDTQRTFLDGEDVTDFLRSKKVTQAVSPVCEVEQVRDLMVAQQRQLGRDGRVVVEGRDIGTVVFPDADVKIYLTADLQERGRRRQSDMKQSGEDAGIQDVMTSIDHRDQRDKCRDNSPLMIAEDALLIDTTDLDFEEQVEIIINELKSKCV</sequence>
<dbReference type="PANTHER" id="PTHR21299">
    <property type="entry name" value="CYTIDYLATE KINASE/PANTOATE-BETA-ALANINE LIGASE"/>
    <property type="match status" value="1"/>
</dbReference>
<dbReference type="Gene3D" id="3.40.50.300">
    <property type="entry name" value="P-loop containing nucleotide triphosphate hydrolases"/>
    <property type="match status" value="1"/>
</dbReference>
<feature type="domain" description="Cytidylate kinase" evidence="10">
    <location>
        <begin position="15"/>
        <end position="228"/>
    </location>
</feature>
<evidence type="ECO:0000256" key="3">
    <source>
        <dbReference type="ARBA" id="ARBA00022741"/>
    </source>
</evidence>
<evidence type="ECO:0000256" key="6">
    <source>
        <dbReference type="ARBA" id="ARBA00047615"/>
    </source>
</evidence>
<comment type="similarity">
    <text evidence="1 8">Belongs to the cytidylate kinase family. Type 1 subfamily.</text>
</comment>
<dbReference type="GO" id="GO:0036431">
    <property type="term" value="F:dCMP kinase activity"/>
    <property type="evidence" value="ECO:0007669"/>
    <property type="project" value="InterPro"/>
</dbReference>
<dbReference type="EMBL" id="NJBN01000005">
    <property type="protein sequence ID" value="TKJ40311.1"/>
    <property type="molecule type" value="Genomic_DNA"/>
</dbReference>
<dbReference type="GO" id="GO:0005829">
    <property type="term" value="C:cytosol"/>
    <property type="evidence" value="ECO:0007669"/>
    <property type="project" value="TreeGrafter"/>
</dbReference>
<feature type="compositionally biased region" description="Basic and acidic residues" evidence="9">
    <location>
        <begin position="163"/>
        <end position="173"/>
    </location>
</feature>
<keyword evidence="5 8" id="KW-0067">ATP-binding</keyword>
<evidence type="ECO:0000256" key="5">
    <source>
        <dbReference type="ARBA" id="ARBA00022840"/>
    </source>
</evidence>
<evidence type="ECO:0000256" key="9">
    <source>
        <dbReference type="SAM" id="MobiDB-lite"/>
    </source>
</evidence>
<dbReference type="InterPro" id="IPR011994">
    <property type="entry name" value="Cytidylate_kinase_dom"/>
</dbReference>
<dbReference type="SUPFAM" id="SSF52540">
    <property type="entry name" value="P-loop containing nucleoside triphosphate hydrolases"/>
    <property type="match status" value="1"/>
</dbReference>
<evidence type="ECO:0000313" key="12">
    <source>
        <dbReference type="Proteomes" id="UP000319619"/>
    </source>
</evidence>
<evidence type="ECO:0000256" key="8">
    <source>
        <dbReference type="HAMAP-Rule" id="MF_00238"/>
    </source>
</evidence>
<dbReference type="GO" id="GO:0036430">
    <property type="term" value="F:CMP kinase activity"/>
    <property type="evidence" value="ECO:0007669"/>
    <property type="project" value="RHEA"/>
</dbReference>
<comment type="catalytic activity">
    <reaction evidence="7 8">
        <text>CMP + ATP = CDP + ADP</text>
        <dbReference type="Rhea" id="RHEA:11600"/>
        <dbReference type="ChEBI" id="CHEBI:30616"/>
        <dbReference type="ChEBI" id="CHEBI:58069"/>
        <dbReference type="ChEBI" id="CHEBI:60377"/>
        <dbReference type="ChEBI" id="CHEBI:456216"/>
        <dbReference type="EC" id="2.7.4.25"/>
    </reaction>
</comment>
<evidence type="ECO:0000259" key="10">
    <source>
        <dbReference type="Pfam" id="PF02224"/>
    </source>
</evidence>